<evidence type="ECO:0000259" key="4">
    <source>
        <dbReference type="PROSITE" id="PS50893"/>
    </source>
</evidence>
<keyword evidence="3 5" id="KW-0067">ATP-binding</keyword>
<keyword evidence="1" id="KW-0813">Transport</keyword>
<dbReference type="CDD" id="cd03255">
    <property type="entry name" value="ABC_MJ0796_LolCDE_FtsE"/>
    <property type="match status" value="1"/>
</dbReference>
<dbReference type="FunFam" id="3.40.50.300:FF:000032">
    <property type="entry name" value="Export ABC transporter ATP-binding protein"/>
    <property type="match status" value="1"/>
</dbReference>
<dbReference type="InterPro" id="IPR027417">
    <property type="entry name" value="P-loop_NTPase"/>
</dbReference>
<proteinExistence type="predicted"/>
<evidence type="ECO:0000256" key="1">
    <source>
        <dbReference type="ARBA" id="ARBA00022448"/>
    </source>
</evidence>
<evidence type="ECO:0000313" key="6">
    <source>
        <dbReference type="Proteomes" id="UP000265768"/>
    </source>
</evidence>
<dbReference type="GO" id="GO:0022857">
    <property type="term" value="F:transmembrane transporter activity"/>
    <property type="evidence" value="ECO:0007669"/>
    <property type="project" value="UniProtKB-ARBA"/>
</dbReference>
<dbReference type="GO" id="GO:0016887">
    <property type="term" value="F:ATP hydrolysis activity"/>
    <property type="evidence" value="ECO:0007669"/>
    <property type="project" value="InterPro"/>
</dbReference>
<gene>
    <name evidence="5" type="ORF">D5H75_15355</name>
</gene>
<comment type="caution">
    <text evidence="5">The sequence shown here is derived from an EMBL/GenBank/DDBJ whole genome shotgun (WGS) entry which is preliminary data.</text>
</comment>
<evidence type="ECO:0000313" key="5">
    <source>
        <dbReference type="EMBL" id="RJL32829.1"/>
    </source>
</evidence>
<dbReference type="PROSITE" id="PS00211">
    <property type="entry name" value="ABC_TRANSPORTER_1"/>
    <property type="match status" value="1"/>
</dbReference>
<dbReference type="GO" id="GO:0098796">
    <property type="term" value="C:membrane protein complex"/>
    <property type="evidence" value="ECO:0007669"/>
    <property type="project" value="UniProtKB-ARBA"/>
</dbReference>
<sequence>MIGAPAGARATGQVMVAADVVKTHGSGDGAVTALRGVSAAFVRGEFTAIMGPSGSGKSTFLHCLAGLDAVTSGSVVVGGIDITGLSRTRLAELRRDRLGFVFQSFNLLPVLTAEENIRLTARLAGRRVDPAWFDTVVDALGLRARLGHRPAEMSGGQQQRVAVARALLTRPEVLFADEPTGNLDSRSGAEVLGFLRAAVDTHRQTVVMVTHDPVAAAHADRVLFLADGAIVDELAEPAIDAVHARMREIEG</sequence>
<dbReference type="Gene3D" id="3.40.50.300">
    <property type="entry name" value="P-loop containing nucleotide triphosphate hydrolases"/>
    <property type="match status" value="1"/>
</dbReference>
<dbReference type="GO" id="GO:0005524">
    <property type="term" value="F:ATP binding"/>
    <property type="evidence" value="ECO:0007669"/>
    <property type="project" value="UniProtKB-KW"/>
</dbReference>
<dbReference type="EMBL" id="QZEY01000004">
    <property type="protein sequence ID" value="RJL32829.1"/>
    <property type="molecule type" value="Genomic_DNA"/>
</dbReference>
<evidence type="ECO:0000256" key="3">
    <source>
        <dbReference type="ARBA" id="ARBA00022840"/>
    </source>
</evidence>
<dbReference type="InterPro" id="IPR017911">
    <property type="entry name" value="MacB-like_ATP-bd"/>
</dbReference>
<dbReference type="SMART" id="SM00382">
    <property type="entry name" value="AAA"/>
    <property type="match status" value="1"/>
</dbReference>
<reference evidence="5 6" key="1">
    <citation type="submission" date="2018-09" db="EMBL/GenBank/DDBJ databases">
        <title>YIM 75507 draft genome.</title>
        <authorList>
            <person name="Tang S."/>
            <person name="Feng Y."/>
        </authorList>
    </citation>
    <scope>NUCLEOTIDE SEQUENCE [LARGE SCALE GENOMIC DNA]</scope>
    <source>
        <strain evidence="5 6">YIM 75507</strain>
    </source>
</reference>
<dbReference type="OrthoDB" id="3266715at2"/>
<keyword evidence="2" id="KW-0547">Nucleotide-binding</keyword>
<dbReference type="PANTHER" id="PTHR24220:SF685">
    <property type="entry name" value="ABC TRANSPORTER RELATED"/>
    <property type="match status" value="1"/>
</dbReference>
<dbReference type="InterPro" id="IPR015854">
    <property type="entry name" value="ABC_transpr_LolD-like"/>
</dbReference>
<evidence type="ECO:0000256" key="2">
    <source>
        <dbReference type="ARBA" id="ARBA00022741"/>
    </source>
</evidence>
<dbReference type="InterPro" id="IPR017871">
    <property type="entry name" value="ABC_transporter-like_CS"/>
</dbReference>
<dbReference type="PROSITE" id="PS50893">
    <property type="entry name" value="ABC_TRANSPORTER_2"/>
    <property type="match status" value="1"/>
</dbReference>
<dbReference type="InterPro" id="IPR003439">
    <property type="entry name" value="ABC_transporter-like_ATP-bd"/>
</dbReference>
<feature type="domain" description="ABC transporter" evidence="4">
    <location>
        <begin position="15"/>
        <end position="251"/>
    </location>
</feature>
<dbReference type="Proteomes" id="UP000265768">
    <property type="component" value="Unassembled WGS sequence"/>
</dbReference>
<dbReference type="PANTHER" id="PTHR24220">
    <property type="entry name" value="IMPORT ATP-BINDING PROTEIN"/>
    <property type="match status" value="1"/>
</dbReference>
<dbReference type="Pfam" id="PF00005">
    <property type="entry name" value="ABC_tran"/>
    <property type="match status" value="1"/>
</dbReference>
<dbReference type="AlphaFoldDB" id="A0A3A4B4E8"/>
<dbReference type="GO" id="GO:0005886">
    <property type="term" value="C:plasma membrane"/>
    <property type="evidence" value="ECO:0007669"/>
    <property type="project" value="TreeGrafter"/>
</dbReference>
<dbReference type="InterPro" id="IPR003593">
    <property type="entry name" value="AAA+_ATPase"/>
</dbReference>
<name>A0A3A4B4E8_9ACTN</name>
<dbReference type="SUPFAM" id="SSF52540">
    <property type="entry name" value="P-loop containing nucleoside triphosphate hydrolases"/>
    <property type="match status" value="1"/>
</dbReference>
<protein>
    <submittedName>
        <fullName evidence="5">ABC transporter ATP-binding protein</fullName>
    </submittedName>
</protein>
<accession>A0A3A4B4E8</accession>
<keyword evidence="6" id="KW-1185">Reference proteome</keyword>
<organism evidence="5 6">
    <name type="scientific">Bailinhaonella thermotolerans</name>
    <dbReference type="NCBI Taxonomy" id="1070861"/>
    <lineage>
        <taxon>Bacteria</taxon>
        <taxon>Bacillati</taxon>
        <taxon>Actinomycetota</taxon>
        <taxon>Actinomycetes</taxon>
        <taxon>Streptosporangiales</taxon>
        <taxon>Streptosporangiaceae</taxon>
        <taxon>Bailinhaonella</taxon>
    </lineage>
</organism>
<dbReference type="RefSeq" id="WP_119927079.1">
    <property type="nucleotide sequence ID" value="NZ_QZEY01000004.1"/>
</dbReference>